<evidence type="ECO:0000313" key="3">
    <source>
        <dbReference type="Proteomes" id="UP000198706"/>
    </source>
</evidence>
<keyword evidence="3" id="KW-1185">Reference proteome</keyword>
<dbReference type="STRING" id="137658.SAMN05216186_109159"/>
<dbReference type="RefSeq" id="WP_084337089.1">
    <property type="nucleotide sequence ID" value="NZ_FNFD01000009.1"/>
</dbReference>
<dbReference type="Proteomes" id="UP000198706">
    <property type="component" value="Unassembled WGS sequence"/>
</dbReference>
<keyword evidence="1" id="KW-0472">Membrane</keyword>
<evidence type="ECO:0000313" key="2">
    <source>
        <dbReference type="EMBL" id="SDK69270.1"/>
    </source>
</evidence>
<keyword evidence="1" id="KW-0812">Transmembrane</keyword>
<name>A0A1G9DZM2_9PSED</name>
<dbReference type="InterPro" id="IPR046130">
    <property type="entry name" value="DUF6127"/>
</dbReference>
<accession>A0A1G9DZM2</accession>
<sequence>MTDPQQPVLVDNMLLLRKEDFDDLLERAAERGAKRALADVGLDGDDAAHDIRELRGLLDAFNTAKHTAWQTVIKMVTTGFLLALVAGALIKLKVFGGAQ</sequence>
<dbReference type="Pfam" id="PF19622">
    <property type="entry name" value="DUF6127"/>
    <property type="match status" value="1"/>
</dbReference>
<proteinExistence type="predicted"/>
<reference evidence="2 3" key="1">
    <citation type="submission" date="2016-10" db="EMBL/GenBank/DDBJ databases">
        <authorList>
            <person name="de Groot N.N."/>
        </authorList>
    </citation>
    <scope>NUCLEOTIDE SEQUENCE [LARGE SCALE GENOMIC DNA]</scope>
    <source>
        <strain evidence="2 3">JCM 21544</strain>
    </source>
</reference>
<gene>
    <name evidence="2" type="ORF">SAMN05216186_109159</name>
</gene>
<protein>
    <submittedName>
        <fullName evidence="2">Uncharacterized protein</fullName>
    </submittedName>
</protein>
<evidence type="ECO:0000256" key="1">
    <source>
        <dbReference type="SAM" id="Phobius"/>
    </source>
</evidence>
<keyword evidence="1" id="KW-1133">Transmembrane helix</keyword>
<dbReference type="AlphaFoldDB" id="A0A1G9DZM2"/>
<dbReference type="EMBL" id="FNFD01000009">
    <property type="protein sequence ID" value="SDK69270.1"/>
    <property type="molecule type" value="Genomic_DNA"/>
</dbReference>
<organism evidence="2 3">
    <name type="scientific">Pseudomonas indica</name>
    <dbReference type="NCBI Taxonomy" id="137658"/>
    <lineage>
        <taxon>Bacteria</taxon>
        <taxon>Pseudomonadati</taxon>
        <taxon>Pseudomonadota</taxon>
        <taxon>Gammaproteobacteria</taxon>
        <taxon>Pseudomonadales</taxon>
        <taxon>Pseudomonadaceae</taxon>
        <taxon>Pseudomonas</taxon>
    </lineage>
</organism>
<feature type="transmembrane region" description="Helical" evidence="1">
    <location>
        <begin position="68"/>
        <end position="90"/>
    </location>
</feature>